<proteinExistence type="inferred from homology"/>
<dbReference type="InterPro" id="IPR018484">
    <property type="entry name" value="FGGY_N"/>
</dbReference>
<dbReference type="CDD" id="cd07770">
    <property type="entry name" value="ASKHA_NBD_FGGY_GntK"/>
    <property type="match status" value="1"/>
</dbReference>
<dbReference type="Pfam" id="PF02782">
    <property type="entry name" value="FGGY_C"/>
    <property type="match status" value="1"/>
</dbReference>
<evidence type="ECO:0000313" key="6">
    <source>
        <dbReference type="EMBL" id="OJG46688.1"/>
    </source>
</evidence>
<dbReference type="Pfam" id="PF00370">
    <property type="entry name" value="FGGY_N"/>
    <property type="match status" value="1"/>
</dbReference>
<evidence type="ECO:0000256" key="1">
    <source>
        <dbReference type="ARBA" id="ARBA00009156"/>
    </source>
</evidence>
<evidence type="ECO:0000256" key="3">
    <source>
        <dbReference type="ARBA" id="ARBA00022777"/>
    </source>
</evidence>
<organism evidence="6 7">
    <name type="scientific">Enterococcus hermanniensis</name>
    <dbReference type="NCBI Taxonomy" id="249189"/>
    <lineage>
        <taxon>Bacteria</taxon>
        <taxon>Bacillati</taxon>
        <taxon>Bacillota</taxon>
        <taxon>Bacilli</taxon>
        <taxon>Lactobacillales</taxon>
        <taxon>Enterococcaceae</taxon>
        <taxon>Enterococcus</taxon>
    </lineage>
</organism>
<feature type="domain" description="Carbohydrate kinase FGGY N-terminal" evidence="4">
    <location>
        <begin position="4"/>
        <end position="231"/>
    </location>
</feature>
<keyword evidence="2" id="KW-0808">Transferase</keyword>
<protein>
    <recommendedName>
        <fullName evidence="8">Gluconokinase</fullName>
    </recommendedName>
</protein>
<evidence type="ECO:0000256" key="2">
    <source>
        <dbReference type="ARBA" id="ARBA00022679"/>
    </source>
</evidence>
<keyword evidence="3" id="KW-0418">Kinase</keyword>
<dbReference type="SUPFAM" id="SSF53067">
    <property type="entry name" value="Actin-like ATPase domain"/>
    <property type="match status" value="2"/>
</dbReference>
<dbReference type="OrthoDB" id="9805576at2"/>
<dbReference type="RefSeq" id="WP_071857138.1">
    <property type="nucleotide sequence ID" value="NZ_JBHSHK010000005.1"/>
</dbReference>
<evidence type="ECO:0000259" key="5">
    <source>
        <dbReference type="Pfam" id="PF02782"/>
    </source>
</evidence>
<accession>A0A1L8TR74</accession>
<dbReference type="PIRSF" id="PIRSF000538">
    <property type="entry name" value="GlpK"/>
    <property type="match status" value="1"/>
</dbReference>
<gene>
    <name evidence="6" type="ORF">RV04_GL001116</name>
</gene>
<evidence type="ECO:0008006" key="8">
    <source>
        <dbReference type="Google" id="ProtNLM"/>
    </source>
</evidence>
<dbReference type="PANTHER" id="PTHR43095">
    <property type="entry name" value="SUGAR KINASE"/>
    <property type="match status" value="1"/>
</dbReference>
<sequence length="463" mass="51962">MAVFLGIDIGTTAIKIGVIQSNQVLYASEHRLQTYGDDTVKYQKGHELLMTLSEAVLAIPNVFRQQVETISFSTAMHSLMPDDESKKIFLWSDFQAAIAIEAFKKTNEAPSFYEISGTPLHAMSPFAKILALRSEYPQDIHWYGIKELVLQYFTGKPLIDYSTASATGLFDIHKRQWSKAILTYLKIEEAQLGELVDPTQLVEALPEICQKFGFKTSVSIMAGASDGVLAAYASFYRTGRTASLTIGTSAAVRQVTRSAKLNYKKQNFCYYLNEHYYVCGAPSNNGGCILSWAAEQFGKESLDFFANLPDILAQTEIGAKNLRFWPFLNGERAPYWSNDIAGGFQDLTLQHQRKDMIRSIIEGLLLNVARLVKLVAPNEELSISGGFFQTAVLGELAADIFGSTCYYAVENEPIFGLYYLLEQPELPKEKAKQIFRVNQANYNKYQAISKKYFEEIDQLLAQK</sequence>
<dbReference type="InterPro" id="IPR000577">
    <property type="entry name" value="Carb_kinase_FGGY"/>
</dbReference>
<feature type="domain" description="Carbohydrate kinase FGGY C-terminal" evidence="5">
    <location>
        <begin position="244"/>
        <end position="404"/>
    </location>
</feature>
<dbReference type="InterPro" id="IPR050406">
    <property type="entry name" value="FGGY_Carb_Kinase"/>
</dbReference>
<dbReference type="GO" id="GO:0005975">
    <property type="term" value="P:carbohydrate metabolic process"/>
    <property type="evidence" value="ECO:0007669"/>
    <property type="project" value="InterPro"/>
</dbReference>
<dbReference type="STRING" id="249189.RV04_GL001116"/>
<dbReference type="PANTHER" id="PTHR43095:SF2">
    <property type="entry name" value="GLUCONOKINASE"/>
    <property type="match status" value="1"/>
</dbReference>
<comment type="similarity">
    <text evidence="1">Belongs to the FGGY kinase family.</text>
</comment>
<dbReference type="InterPro" id="IPR043129">
    <property type="entry name" value="ATPase_NBD"/>
</dbReference>
<dbReference type="Proteomes" id="UP000182077">
    <property type="component" value="Unassembled WGS sequence"/>
</dbReference>
<dbReference type="GO" id="GO:0016301">
    <property type="term" value="F:kinase activity"/>
    <property type="evidence" value="ECO:0007669"/>
    <property type="project" value="UniProtKB-KW"/>
</dbReference>
<dbReference type="Gene3D" id="3.30.420.40">
    <property type="match status" value="2"/>
</dbReference>
<evidence type="ECO:0000313" key="7">
    <source>
        <dbReference type="Proteomes" id="UP000182077"/>
    </source>
</evidence>
<comment type="caution">
    <text evidence="6">The sequence shown here is derived from an EMBL/GenBank/DDBJ whole genome shotgun (WGS) entry which is preliminary data.</text>
</comment>
<keyword evidence="7" id="KW-1185">Reference proteome</keyword>
<dbReference type="EMBL" id="JXKQ01000002">
    <property type="protein sequence ID" value="OJG46688.1"/>
    <property type="molecule type" value="Genomic_DNA"/>
</dbReference>
<dbReference type="InterPro" id="IPR018485">
    <property type="entry name" value="FGGY_C"/>
</dbReference>
<reference evidence="6 7" key="1">
    <citation type="submission" date="2014-12" db="EMBL/GenBank/DDBJ databases">
        <title>Draft genome sequences of 29 type strains of Enterococci.</title>
        <authorList>
            <person name="Zhong Z."/>
            <person name="Sun Z."/>
            <person name="Liu W."/>
            <person name="Zhang W."/>
            <person name="Zhang H."/>
        </authorList>
    </citation>
    <scope>NUCLEOTIDE SEQUENCE [LARGE SCALE GENOMIC DNA]</scope>
    <source>
        <strain evidence="6 7">DSM 17122</strain>
    </source>
</reference>
<evidence type="ECO:0000259" key="4">
    <source>
        <dbReference type="Pfam" id="PF00370"/>
    </source>
</evidence>
<name>A0A1L8TR74_9ENTE</name>
<dbReference type="AlphaFoldDB" id="A0A1L8TR74"/>